<feature type="region of interest" description="Disordered" evidence="1">
    <location>
        <begin position="1373"/>
        <end position="1416"/>
    </location>
</feature>
<dbReference type="PROSITE" id="PS51065">
    <property type="entry name" value="NHR"/>
    <property type="match status" value="1"/>
</dbReference>
<dbReference type="GO" id="GO:0007165">
    <property type="term" value="P:signal transduction"/>
    <property type="evidence" value="ECO:0007669"/>
    <property type="project" value="InterPro"/>
</dbReference>
<dbReference type="SUPFAM" id="SSF47986">
    <property type="entry name" value="DEATH domain"/>
    <property type="match status" value="1"/>
</dbReference>
<dbReference type="Pfam" id="PF00531">
    <property type="entry name" value="Death"/>
    <property type="match status" value="1"/>
</dbReference>
<protein>
    <submittedName>
        <fullName evidence="2">Neuralized-like protein</fullName>
    </submittedName>
</protein>
<dbReference type="PROSITE" id="PS50017">
    <property type="entry name" value="DEATH_DOMAIN"/>
    <property type="match status" value="1"/>
</dbReference>
<gene>
    <name evidence="2" type="ORF">QR98_0104210</name>
</gene>
<accession>A0A132AMG5</accession>
<dbReference type="InterPro" id="IPR043136">
    <property type="entry name" value="B30.2/SPRY_sf"/>
</dbReference>
<proteinExistence type="predicted"/>
<dbReference type="PANTHER" id="PTHR47508">
    <property type="entry name" value="SAM DOMAIN-CONTAINING PROTEIN-RELATED"/>
    <property type="match status" value="1"/>
</dbReference>
<evidence type="ECO:0000313" key="3">
    <source>
        <dbReference type="Proteomes" id="UP000616769"/>
    </source>
</evidence>
<comment type="caution">
    <text evidence="2">The sequence shown here is derived from an EMBL/GenBank/DDBJ whole genome shotgun (WGS) entry which is preliminary data.</text>
</comment>
<dbReference type="VEuPathDB" id="VectorBase:SSCA005562"/>
<feature type="region of interest" description="Disordered" evidence="1">
    <location>
        <begin position="762"/>
        <end position="787"/>
    </location>
</feature>
<dbReference type="InterPro" id="IPR000488">
    <property type="entry name" value="Death_dom"/>
</dbReference>
<evidence type="ECO:0000256" key="1">
    <source>
        <dbReference type="SAM" id="MobiDB-lite"/>
    </source>
</evidence>
<dbReference type="EMBL" id="JXLN01018090">
    <property type="protein sequence ID" value="KPM11845.1"/>
    <property type="molecule type" value="Genomic_DNA"/>
</dbReference>
<dbReference type="Gene3D" id="1.10.533.10">
    <property type="entry name" value="Death Domain, Fas"/>
    <property type="match status" value="1"/>
</dbReference>
<dbReference type="OrthoDB" id="6078042at2759"/>
<dbReference type="Pfam" id="PF07177">
    <property type="entry name" value="Neuralized"/>
    <property type="match status" value="1"/>
</dbReference>
<name>A0A132AMG5_SARSC</name>
<dbReference type="Gene3D" id="2.60.120.920">
    <property type="match status" value="1"/>
</dbReference>
<dbReference type="SMART" id="SM00588">
    <property type="entry name" value="NEUZ"/>
    <property type="match status" value="1"/>
</dbReference>
<evidence type="ECO:0000313" key="2">
    <source>
        <dbReference type="EMBL" id="KPM11845.1"/>
    </source>
</evidence>
<dbReference type="PANTHER" id="PTHR47508:SF1">
    <property type="entry name" value="NON-SPECIFIC SERINE_THREONINE PROTEIN KINASE"/>
    <property type="match status" value="1"/>
</dbReference>
<dbReference type="Proteomes" id="UP000616769">
    <property type="component" value="Unassembled WGS sequence"/>
</dbReference>
<organism evidence="2 3">
    <name type="scientific">Sarcoptes scabiei</name>
    <name type="common">Itch mite</name>
    <name type="synonym">Acarus scabiei</name>
    <dbReference type="NCBI Taxonomy" id="52283"/>
    <lineage>
        <taxon>Eukaryota</taxon>
        <taxon>Metazoa</taxon>
        <taxon>Ecdysozoa</taxon>
        <taxon>Arthropoda</taxon>
        <taxon>Chelicerata</taxon>
        <taxon>Arachnida</taxon>
        <taxon>Acari</taxon>
        <taxon>Acariformes</taxon>
        <taxon>Sarcoptiformes</taxon>
        <taxon>Astigmata</taxon>
        <taxon>Psoroptidia</taxon>
        <taxon>Sarcoptoidea</taxon>
        <taxon>Sarcoptidae</taxon>
        <taxon>Sarcoptinae</taxon>
        <taxon>Sarcoptes</taxon>
    </lineage>
</organism>
<sequence length="1450" mass="167449">MKFHELHGINVVLDETRRIANRINSFCDAFVLSSQPLRQNFSIVIKLSSTILLNESNKQCSQTTNWLGNCFLGLTSKNPSSFIESIYPKHLINLLANKSEDVWIKQIDTNWSDASLILNLNSDGQLEIVTEFDPEIRYIFLDGLPVNFPLWLVFDLYGRTNQIQFPHYTASNSPEIVSLGSDVYSTFKCGENGIVPYNSGRIILIGPKNSGKSQLKNMLFNRNLDLKNSTKNANNNIKLNQQEEWTLISRHRFPNKIHMSSPNLSDIYHELSRNIVMEIISIHQEQLESNSLSPKDMIRNVLRLPRKLLRPYSKEMKEFSENLNEIPEELMFMIEEQLKRVPNEIKNENISNRFEEHSSMDLIERKNLINISDFDGDLMYLIINQFFFTNSAVYLLVINLADNLDSTNLCKQDNYSYISELGSERLTVLHLLHLWFALIHCTVAGFNLPNDCENEETEKFDLQPQIVLVGTHRNSVHAEPITRNQIIEEIFEKIQSSLAETSYSGHLFKNKIAIDCQEMSFDEPEIVSKLKKIIQSLFKKEKLSGFNIPLCWMQLEQILEKFKQKGIYFVDINQLHEVVSSQIDSFRSYENLNAALSFYHNQGRIFYLDCVNQNMVSNENQGPYEFGIIILDPKWFIHCVYDLCSYLCKINENEEKLDDEDNQSLGIISENSINNAWIQYIDQKFILLGCLENLDLICKFDLLNTVINEQNDFLIDFLLITDELSPYLPMEDASDIATTTIFPKLYFFPWITKPIGEFQEFNDTNENGDGRSNSSKRPNESNTTNSQDFGESTFQFVIKFDILPVSLFTRLMIRLSKWSWNQGWGRKPEMINAKGRIAVDFDHDIILKVNIFQARIYLIIVKIFEEIPNDQIENLLLGPTANVCVKVKNLMENELSLLKHSYYRRLNFKLVVPCPCDAICDKHKLEGCIDEVCLHFLTLQECLQKKVCQHKIKITLIQLVECQYNRQVRTTFIQRFLPYVPTVNNDFFYESMFTMASSTNVWENIFQIEQQWMREAAKLLNKGSQKSSPDWISLAKRLSYSERDIIKFSTEISPALALLKDWYESNGRTRYCIDVLISCLRILSRDDIVALIEYELEPENVSPSIFLSYQHDSQKQVLDHWVQEILCMGKFTKESVEQKCSSVNLSSIDSCLTPRYVASPMCNREVALADVLHKPILPIIIEFVPWPPPGAMALIMSSIVYVDLCGVGSHSGTGHSQDTESRFREIFDHIGRYISGYCDNSLLSSRYLQLPDLFKSQATINKTNPRQRAKSDKYGHRNHGAHFNIFLRQSNQQNYHNLIDYQNQTLQDHYNQLSRNFDNNHQRLSSSSMLSLIRRSDTSESQFPTVLIENDLDRIIRETDSNVNNEIIENELDGSNDIVGDDSQLNNNGNINGNQNSIGSRSQSETNENGQSLREDIPFVDEMITDDNISVITRTRIANRITNCAVCLIN</sequence>
<feature type="compositionally biased region" description="Low complexity" evidence="1">
    <location>
        <begin position="1383"/>
        <end position="1404"/>
    </location>
</feature>
<dbReference type="InterPro" id="IPR006573">
    <property type="entry name" value="NHR_dom"/>
</dbReference>
<reference evidence="2 3" key="1">
    <citation type="journal article" date="2015" name="Parasit. Vectors">
        <title>Draft genome of the scabies mite.</title>
        <authorList>
            <person name="Rider S.D.Jr."/>
            <person name="Morgan M.S."/>
            <person name="Arlian L.G."/>
        </authorList>
    </citation>
    <scope>NUCLEOTIDE SEQUENCE [LARGE SCALE GENOMIC DNA]</scope>
    <source>
        <strain evidence="2">Arlian Lab</strain>
    </source>
</reference>
<dbReference type="InterPro" id="IPR011029">
    <property type="entry name" value="DEATH-like_dom_sf"/>
</dbReference>